<organism evidence="4 5">
    <name type="scientific">Neorhizobium phenanthreniclasticum</name>
    <dbReference type="NCBI Taxonomy" id="3157917"/>
    <lineage>
        <taxon>Bacteria</taxon>
        <taxon>Pseudomonadati</taxon>
        <taxon>Pseudomonadota</taxon>
        <taxon>Alphaproteobacteria</taxon>
        <taxon>Hyphomicrobiales</taxon>
        <taxon>Rhizobiaceae</taxon>
        <taxon>Rhizobium/Agrobacterium group</taxon>
        <taxon>Neorhizobium</taxon>
    </lineage>
</organism>
<keyword evidence="2" id="KW-0503">Monooxygenase</keyword>
<dbReference type="PANTHER" id="PTHR13789:SF309">
    <property type="entry name" value="PUTATIVE (AFU_ORTHOLOGUE AFUA_6G14510)-RELATED"/>
    <property type="match status" value="1"/>
</dbReference>
<evidence type="ECO:0000313" key="5">
    <source>
        <dbReference type="Proteomes" id="UP001496627"/>
    </source>
</evidence>
<dbReference type="PANTHER" id="PTHR13789">
    <property type="entry name" value="MONOOXYGENASE"/>
    <property type="match status" value="1"/>
</dbReference>
<keyword evidence="1" id="KW-0560">Oxidoreductase</keyword>
<dbReference type="Pfam" id="PF01494">
    <property type="entry name" value="FAD_binding_3"/>
    <property type="match status" value="1"/>
</dbReference>
<evidence type="ECO:0000256" key="2">
    <source>
        <dbReference type="ARBA" id="ARBA00023033"/>
    </source>
</evidence>
<dbReference type="PRINTS" id="PR00420">
    <property type="entry name" value="RNGMNOXGNASE"/>
</dbReference>
<proteinExistence type="predicted"/>
<keyword evidence="5" id="KW-1185">Reference proteome</keyword>
<dbReference type="InterPro" id="IPR050493">
    <property type="entry name" value="FAD-dep_Monooxygenase_BioMet"/>
</dbReference>
<feature type="domain" description="FAD-binding" evidence="3">
    <location>
        <begin position="7"/>
        <end position="314"/>
    </location>
</feature>
<dbReference type="RefSeq" id="WP_348864902.1">
    <property type="nucleotide sequence ID" value="NZ_JBEAAL010000060.1"/>
</dbReference>
<comment type="caution">
    <text evidence="4">The sequence shown here is derived from an EMBL/GenBank/DDBJ whole genome shotgun (WGS) entry which is preliminary data.</text>
</comment>
<dbReference type="InterPro" id="IPR036188">
    <property type="entry name" value="FAD/NAD-bd_sf"/>
</dbReference>
<evidence type="ECO:0000313" key="4">
    <source>
        <dbReference type="EMBL" id="MEQ1409800.1"/>
    </source>
</evidence>
<protein>
    <submittedName>
        <fullName evidence="4">NAD(P)/FAD-dependent oxidoreductase</fullName>
    </submittedName>
</protein>
<dbReference type="SUPFAM" id="SSF51905">
    <property type="entry name" value="FAD/NAD(P)-binding domain"/>
    <property type="match status" value="1"/>
</dbReference>
<gene>
    <name evidence="4" type="ORF">ABK249_33400</name>
</gene>
<dbReference type="InterPro" id="IPR002938">
    <property type="entry name" value="FAD-bd"/>
</dbReference>
<dbReference type="Gene3D" id="3.50.50.60">
    <property type="entry name" value="FAD/NAD(P)-binding domain"/>
    <property type="match status" value="1"/>
</dbReference>
<name>A0ABV0MD68_9HYPH</name>
<reference evidence="4 5" key="1">
    <citation type="submission" date="2024-05" db="EMBL/GenBank/DDBJ databases">
        <title>Neorhizobium sp. Rsf11, a plant growth promoting and heavy metal resistant PAH-degrader.</title>
        <authorList>
            <person name="Golubev S.N."/>
            <person name="Muratova A.Y."/>
            <person name="Markelova M.I."/>
        </authorList>
    </citation>
    <scope>NUCLEOTIDE SEQUENCE [LARGE SCALE GENOMIC DNA]</scope>
    <source>
        <strain evidence="4 5">Rsf11</strain>
    </source>
</reference>
<sequence>MKLDALEAAIAGAGIGGLSLGAMLARRGVKVVIYDQMTAPQPVGSGFVLQPTGSAVLAVMGLADGVRMRGANITRMHGKLAGTNKTVLEIGYRQGEYGIAIQRVALFDLLLQTAVSVGVAFETSSRITGLAEGEKPAIVLDGGRMAPTADLIVDAMGASSPVGYDPAKELGYGALWATVPWPKDGPFHASELEQRYERASRMAGVLPVGTAHDGAAEMATFFWSLRNGDIEAWRRAGRAAWIDEVAAMWPEAARFAEIAEPVHARYRHHTRKPIAGRRMIRIGDASHATSPQLGQGANMALLDALSLTLALEKAETVEEAFALHLKQRQLHIWLYQMLSRVLTPFYQSDSRALPFMRDVVIGPATRLPLVRYLVSRLVTGDFLNPVGRIGAGNYSTTEIPSLAISNT</sequence>
<evidence type="ECO:0000259" key="3">
    <source>
        <dbReference type="Pfam" id="PF01494"/>
    </source>
</evidence>
<evidence type="ECO:0000256" key="1">
    <source>
        <dbReference type="ARBA" id="ARBA00023002"/>
    </source>
</evidence>
<dbReference type="Proteomes" id="UP001496627">
    <property type="component" value="Unassembled WGS sequence"/>
</dbReference>
<dbReference type="EMBL" id="JBEAAL010000060">
    <property type="protein sequence ID" value="MEQ1409800.1"/>
    <property type="molecule type" value="Genomic_DNA"/>
</dbReference>
<accession>A0ABV0MD68</accession>
<dbReference type="Gene3D" id="3.30.9.10">
    <property type="entry name" value="D-Amino Acid Oxidase, subunit A, domain 2"/>
    <property type="match status" value="1"/>
</dbReference>